<dbReference type="AlphaFoldDB" id="A0A7W8Z2Z9"/>
<keyword evidence="1" id="KW-0732">Signal</keyword>
<reference evidence="2 3" key="1">
    <citation type="submission" date="2020-08" db="EMBL/GenBank/DDBJ databases">
        <title>Sequencing the genomes of 1000 actinobacteria strains.</title>
        <authorList>
            <person name="Klenk H.-P."/>
        </authorList>
    </citation>
    <scope>NUCLEOTIDE SEQUENCE [LARGE SCALE GENOMIC DNA]</scope>
    <source>
        <strain evidence="2 3">DSM 45790</strain>
    </source>
</reference>
<evidence type="ECO:0008006" key="4">
    <source>
        <dbReference type="Google" id="ProtNLM"/>
    </source>
</evidence>
<proteinExistence type="predicted"/>
<accession>A0A7W8Z2Z9</accession>
<comment type="caution">
    <text evidence="2">The sequence shown here is derived from an EMBL/GenBank/DDBJ whole genome shotgun (WGS) entry which is preliminary data.</text>
</comment>
<feature type="chain" id="PRO_5030662369" description="Ig-like domain-containing protein" evidence="1">
    <location>
        <begin position="31"/>
        <end position="145"/>
    </location>
</feature>
<evidence type="ECO:0000313" key="3">
    <source>
        <dbReference type="Proteomes" id="UP000588112"/>
    </source>
</evidence>
<protein>
    <recommendedName>
        <fullName evidence="4">Ig-like domain-containing protein</fullName>
    </recommendedName>
</protein>
<gene>
    <name evidence="2" type="ORF">BJ981_002188</name>
</gene>
<sequence>MRKPLKIALSAAAAAGLLALPGTLAPSASAASTASTAKSAASAASSRSTSTAASSATLLALTLNSGYCEPLARRFLCDVSYSGGVAPIAIRWYLNGTNVPAFNDRTFVSIGCQPTFAYDILAVVSDATGASVQYHTTPICRSGNP</sequence>
<name>A0A7W8Z2Z9_9ACTN</name>
<keyword evidence="3" id="KW-1185">Reference proteome</keyword>
<evidence type="ECO:0000256" key="1">
    <source>
        <dbReference type="SAM" id="SignalP"/>
    </source>
</evidence>
<dbReference type="EMBL" id="JACHBR010000001">
    <property type="protein sequence ID" value="MBB5626489.1"/>
    <property type="molecule type" value="Genomic_DNA"/>
</dbReference>
<dbReference type="Proteomes" id="UP000588112">
    <property type="component" value="Unassembled WGS sequence"/>
</dbReference>
<feature type="signal peptide" evidence="1">
    <location>
        <begin position="1"/>
        <end position="30"/>
    </location>
</feature>
<organism evidence="2 3">
    <name type="scientific">Sphaerisporangium krabiense</name>
    <dbReference type="NCBI Taxonomy" id="763782"/>
    <lineage>
        <taxon>Bacteria</taxon>
        <taxon>Bacillati</taxon>
        <taxon>Actinomycetota</taxon>
        <taxon>Actinomycetes</taxon>
        <taxon>Streptosporangiales</taxon>
        <taxon>Streptosporangiaceae</taxon>
        <taxon>Sphaerisporangium</taxon>
    </lineage>
</organism>
<dbReference type="RefSeq" id="WP_184610478.1">
    <property type="nucleotide sequence ID" value="NZ_BOOS01000027.1"/>
</dbReference>
<evidence type="ECO:0000313" key="2">
    <source>
        <dbReference type="EMBL" id="MBB5626489.1"/>
    </source>
</evidence>